<dbReference type="PANTHER" id="PTHR12064">
    <property type="entry name" value="METAL TRANSPORTER CNNM"/>
    <property type="match status" value="1"/>
</dbReference>
<dbReference type="Pfam" id="PF01595">
    <property type="entry name" value="CNNM"/>
    <property type="match status" value="1"/>
</dbReference>
<reference evidence="11" key="1">
    <citation type="submission" date="2014-05" db="EMBL/GenBank/DDBJ databases">
        <title>The transcriptome of the halophilic microalga Tetraselmis sp. GSL018 isolated from the Great Salt Lake, Utah.</title>
        <authorList>
            <person name="Jinkerson R.E."/>
            <person name="D'Adamo S."/>
            <person name="Posewitz M.C."/>
        </authorList>
    </citation>
    <scope>NUCLEOTIDE SEQUENCE</scope>
    <source>
        <strain evidence="11">GSL018</strain>
    </source>
</reference>
<feature type="transmembrane region" description="Helical" evidence="8">
    <location>
        <begin position="177"/>
        <end position="201"/>
    </location>
</feature>
<evidence type="ECO:0000256" key="3">
    <source>
        <dbReference type="ARBA" id="ARBA00022737"/>
    </source>
</evidence>
<dbReference type="InterPro" id="IPR000595">
    <property type="entry name" value="cNMP-bd_dom"/>
</dbReference>
<dbReference type="FunFam" id="3.10.580.10:FF:000006">
    <property type="entry name" value="DUF21 and CBS domain protein"/>
    <property type="match status" value="1"/>
</dbReference>
<feature type="compositionally biased region" description="Polar residues" evidence="7">
    <location>
        <begin position="720"/>
        <end position="747"/>
    </location>
</feature>
<evidence type="ECO:0000256" key="6">
    <source>
        <dbReference type="PROSITE-ProRule" id="PRU01193"/>
    </source>
</evidence>
<gene>
    <name evidence="11" type="primary">CNNM</name>
    <name evidence="11" type="ORF">TSPGSL018_3810</name>
</gene>
<feature type="region of interest" description="Disordered" evidence="7">
    <location>
        <begin position="671"/>
        <end position="747"/>
    </location>
</feature>
<feature type="compositionally biased region" description="Basic and acidic residues" evidence="7">
    <location>
        <begin position="692"/>
        <end position="719"/>
    </location>
</feature>
<evidence type="ECO:0000256" key="4">
    <source>
        <dbReference type="ARBA" id="ARBA00022989"/>
    </source>
</evidence>
<accession>A0A061RJA8</accession>
<feature type="transmembrane region" description="Helical" evidence="8">
    <location>
        <begin position="20"/>
        <end position="43"/>
    </location>
</feature>
<dbReference type="AlphaFoldDB" id="A0A061RJA8"/>
<evidence type="ECO:0000259" key="9">
    <source>
        <dbReference type="PROSITE" id="PS50042"/>
    </source>
</evidence>
<evidence type="ECO:0000256" key="2">
    <source>
        <dbReference type="ARBA" id="ARBA00022692"/>
    </source>
</evidence>
<dbReference type="Gene3D" id="2.60.120.10">
    <property type="entry name" value="Jelly Rolls"/>
    <property type="match status" value="1"/>
</dbReference>
<dbReference type="SUPFAM" id="SSF54631">
    <property type="entry name" value="CBS-domain pair"/>
    <property type="match status" value="1"/>
</dbReference>
<protein>
    <submittedName>
        <fullName evidence="11">Metal transporter CNNM</fullName>
    </submittedName>
</protein>
<dbReference type="PANTHER" id="PTHR12064:SF94">
    <property type="entry name" value="UNEXTENDED PROTEIN"/>
    <property type="match status" value="1"/>
</dbReference>
<keyword evidence="2 6" id="KW-0812">Transmembrane</keyword>
<sequence length="747" mass="82730">MTSSQDPEPDGTGWPLWANLTLAAVIVCFSALFSGLTLGLMSLDKHGLEILMKGGDTKERHYASLIYPLRCRGNLLLCTLLIGNTIVNCKYRSLVLVRFAWKRSPLRRCLLRSAKSKRASRNTCSLSCFLTSLSCPETAFLSILLASLTSGTLGLLVSTSMIVIFGEIVPQSICTRFGLLIGAKTRHVTLFFMIILYPLAWPISKVLDLVLGREVGMSYDKEELKELIRIHVENPDAQMECGLTADDGAILHGALEYRDKKVSDVMTPLERVFMLEASLCLDYNIMLQIYKSGYTRIPVYEGDRNNIIGLLYTKDLILIDPADKIQLRTLVALRGSSNVKYVMDSTPLGECFKTFKGSFIHMLVAVSLRRQGSNAAVNFSSCDSNALLQADRVVSGVITLEDVLEEVIQAEIVDESDIYMNNTMKTRILSNRHNMDVTAFLGLIHNRYRSITPQLTEQEISAVVSFLLSCVSEFSPFVSSRDALWKLVKESEVLAINASSASLPDALLNGAPDPCHQPVGPKDPRSVRRQRWGAPHRPEDLNYSTGRVLFRAGVAADYFLVILQGKVIIRAGEEEFESAIGPWNTLGQKALVSQKYVPDYTAVGVENLVVLKVLARDYQSALPQTIHAVRNWCANSPLNGAVEVDELQTDILSRGSSRRLICDADIKSDELLPEPMANPNGSKSTEEISTCSEREHQADTAEEFQRADSIRRHNEDRVRSNFSVCDSDLSGTSPEAQQSSLQHLGPL</sequence>
<dbReference type="PROSITE" id="PS50042">
    <property type="entry name" value="CNMP_BINDING_3"/>
    <property type="match status" value="1"/>
</dbReference>
<dbReference type="InterPro" id="IPR014710">
    <property type="entry name" value="RmlC-like_jellyroll"/>
</dbReference>
<dbReference type="GO" id="GO:0005886">
    <property type="term" value="C:plasma membrane"/>
    <property type="evidence" value="ECO:0007669"/>
    <property type="project" value="TreeGrafter"/>
</dbReference>
<dbReference type="GO" id="GO:0022857">
    <property type="term" value="F:transmembrane transporter activity"/>
    <property type="evidence" value="ECO:0007669"/>
    <property type="project" value="TreeGrafter"/>
</dbReference>
<evidence type="ECO:0000259" key="10">
    <source>
        <dbReference type="PROSITE" id="PS51846"/>
    </source>
</evidence>
<feature type="domain" description="CNNM transmembrane" evidence="10">
    <location>
        <begin position="12"/>
        <end position="239"/>
    </location>
</feature>
<feature type="compositionally biased region" description="Polar residues" evidence="7">
    <location>
        <begin position="679"/>
        <end position="691"/>
    </location>
</feature>
<name>A0A061RJA8_9CHLO</name>
<comment type="subcellular location">
    <subcellularLocation>
        <location evidence="1">Membrane</location>
        <topology evidence="1">Multi-pass membrane protein</topology>
    </subcellularLocation>
</comment>
<dbReference type="InterPro" id="IPR018490">
    <property type="entry name" value="cNMP-bd_dom_sf"/>
</dbReference>
<dbReference type="InterPro" id="IPR044751">
    <property type="entry name" value="Ion_transp-like_CBS"/>
</dbReference>
<feature type="domain" description="Cyclic nucleotide-binding" evidence="9">
    <location>
        <begin position="543"/>
        <end position="617"/>
    </location>
</feature>
<dbReference type="Pfam" id="PF25562">
    <property type="entry name" value="CNBH_CNNM2_C"/>
    <property type="match status" value="1"/>
</dbReference>
<organism evidence="11">
    <name type="scientific">Tetraselmis sp. GSL018</name>
    <dbReference type="NCBI Taxonomy" id="582737"/>
    <lineage>
        <taxon>Eukaryota</taxon>
        <taxon>Viridiplantae</taxon>
        <taxon>Chlorophyta</taxon>
        <taxon>core chlorophytes</taxon>
        <taxon>Chlorodendrophyceae</taxon>
        <taxon>Chlorodendrales</taxon>
        <taxon>Chlorodendraceae</taxon>
        <taxon>Tetraselmis</taxon>
    </lineage>
</organism>
<dbReference type="CDD" id="cd04590">
    <property type="entry name" value="CBS_pair_CorC_HlyC_assoc"/>
    <property type="match status" value="1"/>
</dbReference>
<feature type="region of interest" description="Disordered" evidence="7">
    <location>
        <begin position="512"/>
        <end position="532"/>
    </location>
</feature>
<evidence type="ECO:0000313" key="11">
    <source>
        <dbReference type="EMBL" id="JAC70581.1"/>
    </source>
</evidence>
<dbReference type="InterPro" id="IPR046342">
    <property type="entry name" value="CBS_dom_sf"/>
</dbReference>
<dbReference type="Gene3D" id="3.10.580.10">
    <property type="entry name" value="CBS-domain"/>
    <property type="match status" value="1"/>
</dbReference>
<keyword evidence="4 6" id="KW-1133">Transmembrane helix</keyword>
<dbReference type="SUPFAM" id="SSF51206">
    <property type="entry name" value="cAMP-binding domain-like"/>
    <property type="match status" value="1"/>
</dbReference>
<dbReference type="GO" id="GO:0010960">
    <property type="term" value="P:magnesium ion homeostasis"/>
    <property type="evidence" value="ECO:0007669"/>
    <property type="project" value="InterPro"/>
</dbReference>
<proteinExistence type="predicted"/>
<dbReference type="InterPro" id="IPR045095">
    <property type="entry name" value="ACDP"/>
</dbReference>
<keyword evidence="5 6" id="KW-0472">Membrane</keyword>
<dbReference type="InterPro" id="IPR002550">
    <property type="entry name" value="CNNM"/>
</dbReference>
<evidence type="ECO:0000256" key="7">
    <source>
        <dbReference type="SAM" id="MobiDB-lite"/>
    </source>
</evidence>
<keyword evidence="3" id="KW-0677">Repeat</keyword>
<evidence type="ECO:0000256" key="1">
    <source>
        <dbReference type="ARBA" id="ARBA00004141"/>
    </source>
</evidence>
<evidence type="ECO:0000256" key="8">
    <source>
        <dbReference type="SAM" id="Phobius"/>
    </source>
</evidence>
<dbReference type="PROSITE" id="PS51846">
    <property type="entry name" value="CNNM"/>
    <property type="match status" value="1"/>
</dbReference>
<dbReference type="EMBL" id="GBEZ01015595">
    <property type="protein sequence ID" value="JAC70581.1"/>
    <property type="molecule type" value="Transcribed_RNA"/>
</dbReference>
<evidence type="ECO:0000256" key="5">
    <source>
        <dbReference type="ARBA" id="ARBA00023136"/>
    </source>
</evidence>